<sequence length="104" mass="10635">MKFSGPGPELINGRLAMVGALVGLFSELTTGKSLLAQFGSSPLQILLLVGALSYATLAPILRGSNLSEAFGPLTPEAEKLNGRVAMLAVAVLLAIEISKGSALL</sequence>
<evidence type="ECO:0000256" key="1">
    <source>
        <dbReference type="ARBA" id="ARBA00004141"/>
    </source>
</evidence>
<evidence type="ECO:0000256" key="4">
    <source>
        <dbReference type="ARBA" id="ARBA00023136"/>
    </source>
</evidence>
<dbReference type="Proteomes" id="UP000075714">
    <property type="component" value="Unassembled WGS sequence"/>
</dbReference>
<dbReference type="EMBL" id="LSYV01000627">
    <property type="protein sequence ID" value="KXZ41231.1"/>
    <property type="molecule type" value="Genomic_DNA"/>
</dbReference>
<name>A0A150FUC3_GONPE</name>
<evidence type="ECO:0000313" key="5">
    <source>
        <dbReference type="EMBL" id="KXZ41231.1"/>
    </source>
</evidence>
<dbReference type="GO" id="GO:0009507">
    <property type="term" value="C:chloroplast"/>
    <property type="evidence" value="ECO:0007669"/>
    <property type="project" value="UniProtKB-SubCell"/>
</dbReference>
<dbReference type="STRING" id="33097.A0A150FUC3"/>
<keyword evidence="2" id="KW-0812">Transmembrane</keyword>
<reference evidence="6" key="1">
    <citation type="journal article" date="2016" name="Nat. Commun.">
        <title>The Gonium pectorale genome demonstrates co-option of cell cycle regulation during the evolution of multicellularity.</title>
        <authorList>
            <person name="Hanschen E.R."/>
            <person name="Marriage T.N."/>
            <person name="Ferris P.J."/>
            <person name="Hamaji T."/>
            <person name="Toyoda A."/>
            <person name="Fujiyama A."/>
            <person name="Neme R."/>
            <person name="Noguchi H."/>
            <person name="Minakuchi Y."/>
            <person name="Suzuki M."/>
            <person name="Kawai-Toyooka H."/>
            <person name="Smith D.R."/>
            <person name="Sparks H."/>
            <person name="Anderson J."/>
            <person name="Bakaric R."/>
            <person name="Luria V."/>
            <person name="Karger A."/>
            <person name="Kirschner M.W."/>
            <person name="Durand P.M."/>
            <person name="Michod R.E."/>
            <person name="Nozaki H."/>
            <person name="Olson B.J."/>
        </authorList>
    </citation>
    <scope>NUCLEOTIDE SEQUENCE [LARGE SCALE GENOMIC DNA]</scope>
    <source>
        <strain evidence="6">NIES-2863</strain>
    </source>
</reference>
<protein>
    <submittedName>
        <fullName evidence="5">Uncharacterized protein</fullName>
    </submittedName>
</protein>
<proteinExistence type="predicted"/>
<organism evidence="5 6">
    <name type="scientific">Gonium pectorale</name>
    <name type="common">Green alga</name>
    <dbReference type="NCBI Taxonomy" id="33097"/>
    <lineage>
        <taxon>Eukaryota</taxon>
        <taxon>Viridiplantae</taxon>
        <taxon>Chlorophyta</taxon>
        <taxon>core chlorophytes</taxon>
        <taxon>Chlorophyceae</taxon>
        <taxon>CS clade</taxon>
        <taxon>Chlamydomonadales</taxon>
        <taxon>Volvocaceae</taxon>
        <taxon>Gonium</taxon>
    </lineage>
</organism>
<evidence type="ECO:0000313" key="6">
    <source>
        <dbReference type="Proteomes" id="UP000075714"/>
    </source>
</evidence>
<gene>
    <name evidence="5" type="ORF">GPECTOR_630g729</name>
</gene>
<dbReference type="AlphaFoldDB" id="A0A150FUC3"/>
<evidence type="ECO:0000256" key="2">
    <source>
        <dbReference type="ARBA" id="ARBA00022692"/>
    </source>
</evidence>
<keyword evidence="4" id="KW-0472">Membrane</keyword>
<comment type="subcellular location">
    <subcellularLocation>
        <location evidence="1">Membrane</location>
        <topology evidence="1">Multi-pass membrane protein</topology>
    </subcellularLocation>
</comment>
<keyword evidence="6" id="KW-1185">Reference proteome</keyword>
<accession>A0A150FUC3</accession>
<comment type="caution">
    <text evidence="5">The sequence shown here is derived from an EMBL/GenBank/DDBJ whole genome shotgun (WGS) entry which is preliminary data.</text>
</comment>
<dbReference type="PANTHER" id="PTHR14154">
    <property type="entry name" value="UPF0041 BRAIN PROTEIN 44-RELATED"/>
    <property type="match status" value="1"/>
</dbReference>
<evidence type="ECO:0000256" key="3">
    <source>
        <dbReference type="ARBA" id="ARBA00022989"/>
    </source>
</evidence>
<keyword evidence="3" id="KW-1133">Transmembrane helix</keyword>
<dbReference type="OrthoDB" id="544474at2759"/>
<dbReference type="GO" id="GO:0016020">
    <property type="term" value="C:membrane"/>
    <property type="evidence" value="ECO:0007669"/>
    <property type="project" value="UniProtKB-SubCell"/>
</dbReference>
<dbReference type="SUPFAM" id="SSF103511">
    <property type="entry name" value="Chlorophyll a-b binding protein"/>
    <property type="match status" value="1"/>
</dbReference>